<name>A0A1G8UBA8_9ACTN</name>
<dbReference type="OrthoDB" id="4292158at2"/>
<keyword evidence="3" id="KW-1185">Reference proteome</keyword>
<keyword evidence="1" id="KW-0472">Membrane</keyword>
<dbReference type="STRING" id="417292.SAMN05421806_101747"/>
<sequence length="185" mass="19836">MTRIALTKTAIDEAATAAGLKRLHARGRRWTAATAAIALAVPLLAATGVPIGVALPHAIALSLICGGAAVWLASLGVYHARHADRILRTYPWQTLPCEHVVHSENTERFRIKTTFAKDTLILQPVPYSYKLEGRSGAHPTTIWYAGPPSGKGVVSPVGGHFPVRVVPITGAHGPQVPSRRGRRQR</sequence>
<organism evidence="2 3">
    <name type="scientific">Streptomyces indicus</name>
    <dbReference type="NCBI Taxonomy" id="417292"/>
    <lineage>
        <taxon>Bacteria</taxon>
        <taxon>Bacillati</taxon>
        <taxon>Actinomycetota</taxon>
        <taxon>Actinomycetes</taxon>
        <taxon>Kitasatosporales</taxon>
        <taxon>Streptomycetaceae</taxon>
        <taxon>Streptomyces</taxon>
    </lineage>
</organism>
<feature type="transmembrane region" description="Helical" evidence="1">
    <location>
        <begin position="30"/>
        <end position="53"/>
    </location>
</feature>
<protein>
    <submittedName>
        <fullName evidence="2">Uncharacterized protein</fullName>
    </submittedName>
</protein>
<keyword evidence="1" id="KW-1133">Transmembrane helix</keyword>
<reference evidence="2 3" key="1">
    <citation type="submission" date="2016-10" db="EMBL/GenBank/DDBJ databases">
        <authorList>
            <person name="de Groot N.N."/>
        </authorList>
    </citation>
    <scope>NUCLEOTIDE SEQUENCE [LARGE SCALE GENOMIC DNA]</scope>
    <source>
        <strain evidence="2 3">CGMCC 4.5727</strain>
    </source>
</reference>
<evidence type="ECO:0000313" key="3">
    <source>
        <dbReference type="Proteomes" id="UP000199155"/>
    </source>
</evidence>
<evidence type="ECO:0000313" key="2">
    <source>
        <dbReference type="EMBL" id="SDJ51032.1"/>
    </source>
</evidence>
<dbReference type="AlphaFoldDB" id="A0A1G8UBA8"/>
<gene>
    <name evidence="2" type="ORF">SAMN05421806_101747</name>
</gene>
<evidence type="ECO:0000256" key="1">
    <source>
        <dbReference type="SAM" id="Phobius"/>
    </source>
</evidence>
<dbReference type="RefSeq" id="WP_093607159.1">
    <property type="nucleotide sequence ID" value="NZ_FNFF01000001.1"/>
</dbReference>
<dbReference type="EMBL" id="FNFF01000001">
    <property type="protein sequence ID" value="SDJ51032.1"/>
    <property type="molecule type" value="Genomic_DNA"/>
</dbReference>
<keyword evidence="1" id="KW-0812">Transmembrane</keyword>
<dbReference type="Proteomes" id="UP000199155">
    <property type="component" value="Unassembled WGS sequence"/>
</dbReference>
<proteinExistence type="predicted"/>
<accession>A0A1G8UBA8</accession>
<feature type="transmembrane region" description="Helical" evidence="1">
    <location>
        <begin position="59"/>
        <end position="78"/>
    </location>
</feature>